<evidence type="ECO:0000256" key="5">
    <source>
        <dbReference type="ARBA" id="ARBA00023163"/>
    </source>
</evidence>
<evidence type="ECO:0000256" key="6">
    <source>
        <dbReference type="ARBA" id="ARBA00023204"/>
    </source>
</evidence>
<sequence length="450" mass="51738">SMNESEMAPFISFMVSMTREERGYLISDPSSCLFLFRLLPPSTQSLIFSLIWDYTQSIPMSERSESDISSITLLKHLDIVKEDNNRKLSLNSLFRRGYLSGAVQGSHRSSRFIPLNPEKEKDKKKKKDKDVVKKSNERWECLLRFLALPSESTVQNVSSTTRDVLSHAEFTSGHGSDIDITSKGFQFLLLSPVKQIWSYMIELLRMETREGRSVKELLDVLLRMALCVDSEPENKRFEIDTSWNERQVNFVNHLRELGLIFIRKRKDGFFYLTPLLANLCLANQNDSMTKKTGTIIVETNFRVYAYTSSSLQLAILSSFTSMTYRFHDMSVGILTRDSVRKALQVGITADQIISFLKTNSHPESASSALPIPITVSDQIRLWEDERKRLLYQDATLYSSFESEREYQDVLSFAEKEDILLLADASRKNIVVTGEGHEKVKAWWKRRNDGN</sequence>
<evidence type="ECO:0000256" key="4">
    <source>
        <dbReference type="ARBA" id="ARBA00023015"/>
    </source>
</evidence>
<dbReference type="InterPro" id="IPR004598">
    <property type="entry name" value="TFIIH_p52/Tfb2"/>
</dbReference>
<gene>
    <name evidence="10" type="ORF">PENTCL1PPCAC_17758</name>
</gene>
<name>A0AAV5TMW3_9BILA</name>
<evidence type="ECO:0000256" key="7">
    <source>
        <dbReference type="ARBA" id="ARBA00023242"/>
    </source>
</evidence>
<protein>
    <recommendedName>
        <fullName evidence="8">General transcription factor IIH subunit 4</fullName>
    </recommendedName>
</protein>
<dbReference type="GO" id="GO:0006289">
    <property type="term" value="P:nucleotide-excision repair"/>
    <property type="evidence" value="ECO:0007669"/>
    <property type="project" value="InterPro"/>
</dbReference>
<evidence type="ECO:0000259" key="9">
    <source>
        <dbReference type="Pfam" id="PF18307"/>
    </source>
</evidence>
<evidence type="ECO:0000256" key="2">
    <source>
        <dbReference type="ARBA" id="ARBA00007132"/>
    </source>
</evidence>
<dbReference type="Pfam" id="PF03849">
    <property type="entry name" value="Tfb2"/>
    <property type="match status" value="1"/>
</dbReference>
<keyword evidence="7 8" id="KW-0539">Nucleus</keyword>
<dbReference type="GO" id="GO:0000439">
    <property type="term" value="C:transcription factor TFIIH core complex"/>
    <property type="evidence" value="ECO:0007669"/>
    <property type="project" value="InterPro"/>
</dbReference>
<feature type="domain" description="Transcription factor Tfb2 C-terminal" evidence="9">
    <location>
        <begin position="377"/>
        <end position="444"/>
    </location>
</feature>
<accession>A0AAV5TMW3</accession>
<dbReference type="GO" id="GO:0005675">
    <property type="term" value="C:transcription factor TFIIH holo complex"/>
    <property type="evidence" value="ECO:0007669"/>
    <property type="project" value="TreeGrafter"/>
</dbReference>
<evidence type="ECO:0000313" key="10">
    <source>
        <dbReference type="EMBL" id="GMS95583.1"/>
    </source>
</evidence>
<keyword evidence="6 8" id="KW-0234">DNA repair</keyword>
<evidence type="ECO:0000256" key="3">
    <source>
        <dbReference type="ARBA" id="ARBA00022763"/>
    </source>
</evidence>
<organism evidence="10 11">
    <name type="scientific">Pristionchus entomophagus</name>
    <dbReference type="NCBI Taxonomy" id="358040"/>
    <lineage>
        <taxon>Eukaryota</taxon>
        <taxon>Metazoa</taxon>
        <taxon>Ecdysozoa</taxon>
        <taxon>Nematoda</taxon>
        <taxon>Chromadorea</taxon>
        <taxon>Rhabditida</taxon>
        <taxon>Rhabditina</taxon>
        <taxon>Diplogasteromorpha</taxon>
        <taxon>Diplogasteroidea</taxon>
        <taxon>Neodiplogasteridae</taxon>
        <taxon>Pristionchus</taxon>
    </lineage>
</organism>
<dbReference type="InterPro" id="IPR040662">
    <property type="entry name" value="Tfb2_C"/>
</dbReference>
<evidence type="ECO:0000256" key="1">
    <source>
        <dbReference type="ARBA" id="ARBA00004123"/>
    </source>
</evidence>
<evidence type="ECO:0000256" key="8">
    <source>
        <dbReference type="RuleBase" id="RU364024"/>
    </source>
</evidence>
<keyword evidence="3 8" id="KW-0227">DNA damage</keyword>
<dbReference type="Proteomes" id="UP001432027">
    <property type="component" value="Unassembled WGS sequence"/>
</dbReference>
<keyword evidence="4 8" id="KW-0805">Transcription regulation</keyword>
<evidence type="ECO:0000313" key="11">
    <source>
        <dbReference type="Proteomes" id="UP001432027"/>
    </source>
</evidence>
<dbReference type="PANTHER" id="PTHR13152:SF0">
    <property type="entry name" value="GENERAL TRANSCRIPTION FACTOR IIH SUBUNIT 4"/>
    <property type="match status" value="1"/>
</dbReference>
<comment type="similarity">
    <text evidence="2 8">Belongs to the TFB2 family.</text>
</comment>
<keyword evidence="5 8" id="KW-0804">Transcription</keyword>
<dbReference type="Pfam" id="PF18307">
    <property type="entry name" value="Tfb2_C"/>
    <property type="match status" value="1"/>
</dbReference>
<comment type="caution">
    <text evidence="10">The sequence shown here is derived from an EMBL/GenBank/DDBJ whole genome shotgun (WGS) entry which is preliminary data.</text>
</comment>
<dbReference type="PANTHER" id="PTHR13152">
    <property type="entry name" value="TFIIH, POLYPEPTIDE 4"/>
    <property type="match status" value="1"/>
</dbReference>
<dbReference type="EMBL" id="BTSX01000004">
    <property type="protein sequence ID" value="GMS95583.1"/>
    <property type="molecule type" value="Genomic_DNA"/>
</dbReference>
<comment type="subcellular location">
    <subcellularLocation>
        <location evidence="1 8">Nucleus</location>
    </subcellularLocation>
</comment>
<dbReference type="AlphaFoldDB" id="A0AAV5TMW3"/>
<dbReference type="GO" id="GO:0001671">
    <property type="term" value="F:ATPase activator activity"/>
    <property type="evidence" value="ECO:0007669"/>
    <property type="project" value="InterPro"/>
</dbReference>
<dbReference type="GO" id="GO:0003690">
    <property type="term" value="F:double-stranded DNA binding"/>
    <property type="evidence" value="ECO:0007669"/>
    <property type="project" value="TreeGrafter"/>
</dbReference>
<comment type="function">
    <text evidence="8">Component of the general transcription and DNA repair factor IIH (TFIIH) core complex which is involved in general and transcription-coupled nucleotide excision repair (NER) of damaged DNA.</text>
</comment>
<reference evidence="10" key="1">
    <citation type="submission" date="2023-10" db="EMBL/GenBank/DDBJ databases">
        <title>Genome assembly of Pristionchus species.</title>
        <authorList>
            <person name="Yoshida K."/>
            <person name="Sommer R.J."/>
        </authorList>
    </citation>
    <scope>NUCLEOTIDE SEQUENCE</scope>
    <source>
        <strain evidence="10">RS0144</strain>
    </source>
</reference>
<feature type="non-terminal residue" evidence="10">
    <location>
        <position position="1"/>
    </location>
</feature>
<proteinExistence type="inferred from homology"/>
<dbReference type="Gene3D" id="3.30.70.2610">
    <property type="match status" value="1"/>
</dbReference>
<keyword evidence="11" id="KW-1185">Reference proteome</keyword>